<dbReference type="GO" id="GO:0008237">
    <property type="term" value="F:metallopeptidase activity"/>
    <property type="evidence" value="ECO:0007669"/>
    <property type="project" value="InterPro"/>
</dbReference>
<dbReference type="SUPFAM" id="SSF51294">
    <property type="entry name" value="Hedgehog/intein (Hint) domain"/>
    <property type="match status" value="1"/>
</dbReference>
<feature type="transmembrane region" description="Helical" evidence="1">
    <location>
        <begin position="714"/>
        <end position="739"/>
    </location>
</feature>
<feature type="domain" description="Hedgehog protein Hint" evidence="3">
    <location>
        <begin position="482"/>
        <end position="703"/>
    </location>
</feature>
<gene>
    <name evidence="4" type="ORF">SEMRO_561_G166870.1</name>
</gene>
<dbReference type="InterPro" id="IPR036844">
    <property type="entry name" value="Hint_dom_sf"/>
</dbReference>
<feature type="chain" id="PRO_5040382711" evidence="2">
    <location>
        <begin position="30"/>
        <end position="755"/>
    </location>
</feature>
<evidence type="ECO:0000259" key="3">
    <source>
        <dbReference type="Pfam" id="PF01079"/>
    </source>
</evidence>
<proteinExistence type="predicted"/>
<dbReference type="Pfam" id="PF13688">
    <property type="entry name" value="Reprolysin_5"/>
    <property type="match status" value="1"/>
</dbReference>
<keyword evidence="2" id="KW-0732">Signal</keyword>
<evidence type="ECO:0000313" key="5">
    <source>
        <dbReference type="Proteomes" id="UP001153069"/>
    </source>
</evidence>
<dbReference type="Proteomes" id="UP001153069">
    <property type="component" value="Unassembled WGS sequence"/>
</dbReference>
<feature type="signal peptide" evidence="2">
    <location>
        <begin position="1"/>
        <end position="29"/>
    </location>
</feature>
<name>A0A9N8E6C6_9STRA</name>
<keyword evidence="1" id="KW-0812">Transmembrane</keyword>
<dbReference type="EMBL" id="CAICTM010000560">
    <property type="protein sequence ID" value="CAB9512915.1"/>
    <property type="molecule type" value="Genomic_DNA"/>
</dbReference>
<keyword evidence="1" id="KW-0472">Membrane</keyword>
<dbReference type="Pfam" id="PF01079">
    <property type="entry name" value="Hint"/>
    <property type="match status" value="1"/>
</dbReference>
<protein>
    <submittedName>
        <fullName evidence="4">Peptidyl-Asp metalloendopeptidase</fullName>
    </submittedName>
</protein>
<accession>A0A9N8E6C6</accession>
<dbReference type="SUPFAM" id="SSF55486">
    <property type="entry name" value="Metalloproteases ('zincins'), catalytic domain"/>
    <property type="match status" value="1"/>
</dbReference>
<dbReference type="OrthoDB" id="5212at2759"/>
<dbReference type="InterPro" id="IPR001767">
    <property type="entry name" value="Hedgehog_Hint"/>
</dbReference>
<reference evidence="4" key="1">
    <citation type="submission" date="2020-06" db="EMBL/GenBank/DDBJ databases">
        <authorList>
            <consortium name="Plant Systems Biology data submission"/>
        </authorList>
    </citation>
    <scope>NUCLEOTIDE SEQUENCE</scope>
    <source>
        <strain evidence="4">D6</strain>
    </source>
</reference>
<dbReference type="AlphaFoldDB" id="A0A9N8E6C6"/>
<sequence>MRRSSSAGKIASVSVVVFGFACFALVSSSQEPLHIAPAVEDETDHFFLEAPPSGNSQDNSYLIDIAGLGHGRDFYVSESLTIQLEDGGPVWKFHSQQPDILSRSVRPSFVGSTLDGTVTCNLLRHASSSNSEDDILTGVVQDLARGLWYEIKPNADGFNTVTVVRDEDVPESVDPTAALTFQESPDEYDDTSEGDATSFLQRQWNRIPSAVQKSIVNGGENQAAASANTIIDVLVVWTMNAECVKSSLAAGCAVSDDTQAKMQAAVTLMMSETNRVYENSNLDLTLRLAHAQRDTTGFQESGFARALLFASTSRTIKQLRYDHQADIVLFLIDNAKAPRVAGMSYNNFMTPAKRGWLFSVLAAQSTALRYVPAHEIGHLFGCFHDRGTLNACNANTTNWGHRDADGRYATVMAYRCTLNQCDGLAAANPCPRIPYFSGNVEYNGEFLGGSFNNCRDQIMATKDLVAAVMPRDDGVGSGALLLDCFSPLNEVQVLGKGTVFMPDVQIGDRVLTASGSYETVYTIDHYHPFRPTEYLQLKASFSSLNTTRLLRQQDLFVELSPFHMIFLQDSAYPVPANEVRIGDLLQTTQGPAQVAHITSVVSEGLYNLLTTSGTIVVSGIVASTYSVPPFTTRKTAANHLEIAGWKLLHFQTLIHLLLAPLRVVSVPLLRWQLRNNPDSHFCREERKPKIHWYSKIGLSMANWWAKQSALLQGMGLGVVLVVCGVFNCVPWILSALLVASTCDVLARSQYKGDTQ</sequence>
<dbReference type="Gene3D" id="2.170.16.10">
    <property type="entry name" value="Hedgehog/Intein (Hint) domain"/>
    <property type="match status" value="1"/>
</dbReference>
<dbReference type="InterPro" id="IPR050387">
    <property type="entry name" value="Hedgehog_Signaling"/>
</dbReference>
<dbReference type="CDD" id="cd00081">
    <property type="entry name" value="Hint"/>
    <property type="match status" value="1"/>
</dbReference>
<comment type="caution">
    <text evidence="4">The sequence shown here is derived from an EMBL/GenBank/DDBJ whole genome shotgun (WGS) entry which is preliminary data.</text>
</comment>
<dbReference type="InterPro" id="IPR024079">
    <property type="entry name" value="MetalloPept_cat_dom_sf"/>
</dbReference>
<evidence type="ECO:0000256" key="2">
    <source>
        <dbReference type="SAM" id="SignalP"/>
    </source>
</evidence>
<keyword evidence="5" id="KW-1185">Reference proteome</keyword>
<dbReference type="PROSITE" id="PS51257">
    <property type="entry name" value="PROKAR_LIPOPROTEIN"/>
    <property type="match status" value="1"/>
</dbReference>
<evidence type="ECO:0000313" key="4">
    <source>
        <dbReference type="EMBL" id="CAB9512915.1"/>
    </source>
</evidence>
<dbReference type="PANTHER" id="PTHR11889">
    <property type="entry name" value="HEDGEHOG"/>
    <property type="match status" value="1"/>
</dbReference>
<evidence type="ECO:0000256" key="1">
    <source>
        <dbReference type="SAM" id="Phobius"/>
    </source>
</evidence>
<keyword evidence="1" id="KW-1133">Transmembrane helix</keyword>
<organism evidence="4 5">
    <name type="scientific">Seminavis robusta</name>
    <dbReference type="NCBI Taxonomy" id="568900"/>
    <lineage>
        <taxon>Eukaryota</taxon>
        <taxon>Sar</taxon>
        <taxon>Stramenopiles</taxon>
        <taxon>Ochrophyta</taxon>
        <taxon>Bacillariophyta</taxon>
        <taxon>Bacillariophyceae</taxon>
        <taxon>Bacillariophycidae</taxon>
        <taxon>Naviculales</taxon>
        <taxon>Naviculaceae</taxon>
        <taxon>Seminavis</taxon>
    </lineage>
</organism>
<dbReference type="PANTHER" id="PTHR11889:SF31">
    <property type="entry name" value="PROTEIN HEDGEHOG"/>
    <property type="match status" value="1"/>
</dbReference>
<dbReference type="Gene3D" id="3.40.390.10">
    <property type="entry name" value="Collagenase (Catalytic Domain)"/>
    <property type="match status" value="1"/>
</dbReference>
<dbReference type="GO" id="GO:0016540">
    <property type="term" value="P:protein autoprocessing"/>
    <property type="evidence" value="ECO:0007669"/>
    <property type="project" value="InterPro"/>
</dbReference>